<proteinExistence type="predicted"/>
<organism evidence="2 3">
    <name type="scientific">Neoarthrinium moseri</name>
    <dbReference type="NCBI Taxonomy" id="1658444"/>
    <lineage>
        <taxon>Eukaryota</taxon>
        <taxon>Fungi</taxon>
        <taxon>Dikarya</taxon>
        <taxon>Ascomycota</taxon>
        <taxon>Pezizomycotina</taxon>
        <taxon>Sordariomycetes</taxon>
        <taxon>Xylariomycetidae</taxon>
        <taxon>Amphisphaeriales</taxon>
        <taxon>Apiosporaceae</taxon>
        <taxon>Neoarthrinium</taxon>
    </lineage>
</organism>
<name>A0A9P9WR24_9PEZI</name>
<gene>
    <name evidence="2" type="ORF">JX265_004491</name>
</gene>
<dbReference type="GO" id="GO:0016787">
    <property type="term" value="F:hydrolase activity"/>
    <property type="evidence" value="ECO:0007669"/>
    <property type="project" value="InterPro"/>
</dbReference>
<dbReference type="InterPro" id="IPR052358">
    <property type="entry name" value="Aro_Compnd_Degr_Hydrolases"/>
</dbReference>
<dbReference type="Gene3D" id="3.20.20.140">
    <property type="entry name" value="Metal-dependent hydrolases"/>
    <property type="match status" value="1"/>
</dbReference>
<dbReference type="Proteomes" id="UP000829685">
    <property type="component" value="Unassembled WGS sequence"/>
</dbReference>
<dbReference type="Pfam" id="PF04909">
    <property type="entry name" value="Amidohydro_2"/>
    <property type="match status" value="1"/>
</dbReference>
<evidence type="ECO:0000259" key="1">
    <source>
        <dbReference type="Pfam" id="PF04909"/>
    </source>
</evidence>
<protein>
    <recommendedName>
        <fullName evidence="1">Amidohydrolase-related domain-containing protein</fullName>
    </recommendedName>
</protein>
<dbReference type="InterPro" id="IPR032466">
    <property type="entry name" value="Metal_Hydrolase"/>
</dbReference>
<reference evidence="2" key="1">
    <citation type="submission" date="2021-03" db="EMBL/GenBank/DDBJ databases">
        <title>Revisited historic fungal species revealed as producer of novel bioactive compounds through whole genome sequencing and comparative genomics.</title>
        <authorList>
            <person name="Vignolle G.A."/>
            <person name="Hochenegger N."/>
            <person name="Mach R.L."/>
            <person name="Mach-Aigner A.R."/>
            <person name="Javad Rahimi M."/>
            <person name="Salim K.A."/>
            <person name="Chan C.M."/>
            <person name="Lim L.B.L."/>
            <person name="Cai F."/>
            <person name="Druzhinina I.S."/>
            <person name="U'Ren J.M."/>
            <person name="Derntl C."/>
        </authorList>
    </citation>
    <scope>NUCLEOTIDE SEQUENCE</scope>
    <source>
        <strain evidence="2">TUCIM 5799</strain>
    </source>
</reference>
<dbReference type="InterPro" id="IPR006680">
    <property type="entry name" value="Amidohydro-rel"/>
</dbReference>
<sequence length="364" mass="40700">MTLALPATGPPGFMSAFRRKRGHTGMMWPTIVLFHDHCTSSQQNLRCYLPQVAMWASLTFALSSTFPQYAWDSHIHVIEPDNFPLDPDRPYTPKAATRYNASDFEVSRGIAHAVIVLPSVYGINNSILLDALDYFKGTYRGVCVVDPGSVSNETLSLYHEKGVRGVRVNFGDDGTNDEIVEAVRKNAEVARAQNWVLQLYIPLKAFVALHDVIPGLGVRVVTDHFGHAMVGSRTNNTADTVDPYQIEGFTEMVDLLRRRLLFVKISAPYLNSLKGPLYEDMRVVAETIMVNGPEMVVYGSDWPHTANAEGNAVAGGRLVPQAYRSINDAAIVEEFKNWATTDQQIQRLFVDNPRRLWQWNSVDS</sequence>
<keyword evidence="3" id="KW-1185">Reference proteome</keyword>
<feature type="domain" description="Amidohydrolase-related" evidence="1">
    <location>
        <begin position="72"/>
        <end position="358"/>
    </location>
</feature>
<dbReference type="AlphaFoldDB" id="A0A9P9WR24"/>
<comment type="caution">
    <text evidence="2">The sequence shown here is derived from an EMBL/GenBank/DDBJ whole genome shotgun (WGS) entry which is preliminary data.</text>
</comment>
<dbReference type="PANTHER" id="PTHR35563:SF2">
    <property type="entry name" value="BARREL METAL-DEPENDENT HYDROLASE, PUTATIVE (AFU_ORTHOLOGUE AFUA_1G16240)-RELATED"/>
    <property type="match status" value="1"/>
</dbReference>
<dbReference type="SUPFAM" id="SSF51556">
    <property type="entry name" value="Metallo-dependent hydrolases"/>
    <property type="match status" value="1"/>
</dbReference>
<accession>A0A9P9WR24</accession>
<evidence type="ECO:0000313" key="3">
    <source>
        <dbReference type="Proteomes" id="UP000829685"/>
    </source>
</evidence>
<dbReference type="EMBL" id="JAFIMR010000008">
    <property type="protein sequence ID" value="KAI1875433.1"/>
    <property type="molecule type" value="Genomic_DNA"/>
</dbReference>
<evidence type="ECO:0000313" key="2">
    <source>
        <dbReference type="EMBL" id="KAI1875433.1"/>
    </source>
</evidence>
<dbReference type="PANTHER" id="PTHR35563">
    <property type="entry name" value="BARREL METAL-DEPENDENT HYDROLASE, PUTATIVE (AFU_ORTHOLOGUE AFUA_1G16240)-RELATED"/>
    <property type="match status" value="1"/>
</dbReference>